<evidence type="ECO:0000256" key="4">
    <source>
        <dbReference type="ARBA" id="ARBA00023136"/>
    </source>
</evidence>
<evidence type="ECO:0000313" key="8">
    <source>
        <dbReference type="Proteomes" id="UP000184275"/>
    </source>
</evidence>
<dbReference type="AlphaFoldDB" id="A0A1M6Y4N1"/>
<accession>A0A1M6Y4N1</accession>
<dbReference type="Gene3D" id="2.40.50.100">
    <property type="match status" value="1"/>
</dbReference>
<feature type="coiled-coil region" evidence="5">
    <location>
        <begin position="177"/>
        <end position="233"/>
    </location>
</feature>
<dbReference type="PANTHER" id="PTHR30386">
    <property type="entry name" value="MEMBRANE FUSION SUBUNIT OF EMRAB-TOLC MULTIDRUG EFFLUX PUMP"/>
    <property type="match status" value="1"/>
</dbReference>
<dbReference type="RefSeq" id="WP_143159488.1">
    <property type="nucleotide sequence ID" value="NZ_FRAW01000037.1"/>
</dbReference>
<feature type="transmembrane region" description="Helical" evidence="6">
    <location>
        <begin position="26"/>
        <end position="43"/>
    </location>
</feature>
<sequence length="365" mass="40617">MFFKKLDELADLNSSRFHAIESHKMLFAWIVAVVAIVVLGYCFHGQNIVFSGIAEADETIISMPEAVEVVKIHVIPGQEVKAGDTLVELARPALAVRMNELQRELDAIEGRGNINSASIDQKVAEVQSDLNMRRNTINLEIEKLNTQYQQNQALSSKLKSISGSVKADSNSGILLSIRNLKKELRVAEANAASQIRLLRGSKGLEKTSNKAEIEALHREMEMIKRQIDEQTIVAKENWIVASVDVRDGEKVSSFNPIITLTHKEVTLVRGYINEKIVARLEVGDAVEVISNSGEHMMGAILGMSSRIVPFPIRLLKMVDMPLYGREVTIRVPQGNRLLLGERVSIAEKTKIPQIFKESVMQGDEK</sequence>
<comment type="subcellular location">
    <subcellularLocation>
        <location evidence="1">Membrane</location>
        <topology evidence="1">Single-pass membrane protein</topology>
    </subcellularLocation>
</comment>
<dbReference type="GO" id="GO:0016020">
    <property type="term" value="C:membrane"/>
    <property type="evidence" value="ECO:0007669"/>
    <property type="project" value="UniProtKB-SubCell"/>
</dbReference>
<evidence type="ECO:0000256" key="1">
    <source>
        <dbReference type="ARBA" id="ARBA00004167"/>
    </source>
</evidence>
<reference evidence="8" key="1">
    <citation type="submission" date="2016-11" db="EMBL/GenBank/DDBJ databases">
        <authorList>
            <person name="Varghese N."/>
            <person name="Submissions S."/>
        </authorList>
    </citation>
    <scope>NUCLEOTIDE SEQUENCE [LARGE SCALE GENOMIC DNA]</scope>
    <source>
        <strain evidence="8">UWOS</strain>
    </source>
</reference>
<protein>
    <submittedName>
        <fullName evidence="7">HlyD family secretion protein</fullName>
    </submittedName>
</protein>
<gene>
    <name evidence="7" type="ORF">SAMN05720469_13725</name>
</gene>
<name>A0A1M6Y4N1_9BACT</name>
<organism evidence="7 8">
    <name type="scientific">Fibrobacter intestinalis</name>
    <dbReference type="NCBI Taxonomy" id="28122"/>
    <lineage>
        <taxon>Bacteria</taxon>
        <taxon>Pseudomonadati</taxon>
        <taxon>Fibrobacterota</taxon>
        <taxon>Fibrobacteria</taxon>
        <taxon>Fibrobacterales</taxon>
        <taxon>Fibrobacteraceae</taxon>
        <taxon>Fibrobacter</taxon>
    </lineage>
</organism>
<evidence type="ECO:0000256" key="3">
    <source>
        <dbReference type="ARBA" id="ARBA00022989"/>
    </source>
</evidence>
<keyword evidence="3 6" id="KW-1133">Transmembrane helix</keyword>
<dbReference type="PANTHER" id="PTHR30386:SF26">
    <property type="entry name" value="TRANSPORT PROTEIN COMB"/>
    <property type="match status" value="1"/>
</dbReference>
<evidence type="ECO:0000313" key="7">
    <source>
        <dbReference type="EMBL" id="SHL13093.1"/>
    </source>
</evidence>
<dbReference type="Proteomes" id="UP000184275">
    <property type="component" value="Unassembled WGS sequence"/>
</dbReference>
<keyword evidence="2 6" id="KW-0812">Transmembrane</keyword>
<evidence type="ECO:0000256" key="6">
    <source>
        <dbReference type="SAM" id="Phobius"/>
    </source>
</evidence>
<keyword evidence="5" id="KW-0175">Coiled coil</keyword>
<evidence type="ECO:0000256" key="2">
    <source>
        <dbReference type="ARBA" id="ARBA00022692"/>
    </source>
</evidence>
<evidence type="ECO:0000256" key="5">
    <source>
        <dbReference type="SAM" id="Coils"/>
    </source>
</evidence>
<dbReference type="InterPro" id="IPR050739">
    <property type="entry name" value="MFP"/>
</dbReference>
<keyword evidence="4 6" id="KW-0472">Membrane</keyword>
<keyword evidence="8" id="KW-1185">Reference proteome</keyword>
<proteinExistence type="predicted"/>
<dbReference type="EMBL" id="FRAW01000037">
    <property type="protein sequence ID" value="SHL13093.1"/>
    <property type="molecule type" value="Genomic_DNA"/>
</dbReference>